<dbReference type="SMART" id="SM00082">
    <property type="entry name" value="LRRCT"/>
    <property type="match status" value="1"/>
</dbReference>
<protein>
    <recommendedName>
        <fullName evidence="14">Ig-like domain-containing protein</fullName>
    </recommendedName>
</protein>
<evidence type="ECO:0000256" key="7">
    <source>
        <dbReference type="ARBA" id="ARBA00022989"/>
    </source>
</evidence>
<dbReference type="SUPFAM" id="SSF52058">
    <property type="entry name" value="L domain-like"/>
    <property type="match status" value="1"/>
</dbReference>
<evidence type="ECO:0000256" key="2">
    <source>
        <dbReference type="ARBA" id="ARBA00022475"/>
    </source>
</evidence>
<dbReference type="SMART" id="SM00409">
    <property type="entry name" value="IG"/>
    <property type="match status" value="3"/>
</dbReference>
<feature type="domain" description="Ig-like" evidence="14">
    <location>
        <begin position="660"/>
        <end position="747"/>
    </location>
</feature>
<dbReference type="SMART" id="SM00013">
    <property type="entry name" value="LRRNT"/>
    <property type="match status" value="1"/>
</dbReference>
<evidence type="ECO:0000313" key="16">
    <source>
        <dbReference type="Proteomes" id="UP001186944"/>
    </source>
</evidence>
<evidence type="ECO:0000256" key="1">
    <source>
        <dbReference type="ARBA" id="ARBA00004236"/>
    </source>
</evidence>
<dbReference type="SMART" id="SM00408">
    <property type="entry name" value="IGc2"/>
    <property type="match status" value="3"/>
</dbReference>
<evidence type="ECO:0000256" key="13">
    <source>
        <dbReference type="SAM" id="SignalP"/>
    </source>
</evidence>
<feature type="domain" description="Ig-like" evidence="14">
    <location>
        <begin position="566"/>
        <end position="655"/>
    </location>
</feature>
<dbReference type="InterPro" id="IPR050467">
    <property type="entry name" value="LRFN"/>
</dbReference>
<dbReference type="FunFam" id="2.60.40.10:FF:000161">
    <property type="entry name" value="Leucine rich repeats and immunoglobulin like domains 2"/>
    <property type="match status" value="1"/>
</dbReference>
<evidence type="ECO:0000259" key="14">
    <source>
        <dbReference type="PROSITE" id="PS50835"/>
    </source>
</evidence>
<dbReference type="FunFam" id="2.60.40.10:FF:000150">
    <property type="entry name" value="Leucine rich repeats and immunoglobulin like domains 3"/>
    <property type="match status" value="1"/>
</dbReference>
<dbReference type="InterPro" id="IPR003598">
    <property type="entry name" value="Ig_sub2"/>
</dbReference>
<dbReference type="Pfam" id="PF13927">
    <property type="entry name" value="Ig_3"/>
    <property type="match status" value="1"/>
</dbReference>
<keyword evidence="9" id="KW-1015">Disulfide bond</keyword>
<feature type="compositionally biased region" description="Basic residues" evidence="11">
    <location>
        <begin position="1121"/>
        <end position="1130"/>
    </location>
</feature>
<dbReference type="InterPro" id="IPR013098">
    <property type="entry name" value="Ig_I-set"/>
</dbReference>
<feature type="signal peptide" evidence="13">
    <location>
        <begin position="1"/>
        <end position="25"/>
    </location>
</feature>
<evidence type="ECO:0000256" key="3">
    <source>
        <dbReference type="ARBA" id="ARBA00022614"/>
    </source>
</evidence>
<proteinExistence type="predicted"/>
<evidence type="ECO:0000256" key="5">
    <source>
        <dbReference type="ARBA" id="ARBA00022729"/>
    </source>
</evidence>
<dbReference type="InterPro" id="IPR032675">
    <property type="entry name" value="LRR_dom_sf"/>
</dbReference>
<keyword evidence="6" id="KW-0677">Repeat</keyword>
<dbReference type="GO" id="GO:0005886">
    <property type="term" value="C:plasma membrane"/>
    <property type="evidence" value="ECO:0007669"/>
    <property type="project" value="UniProtKB-SubCell"/>
</dbReference>
<gene>
    <name evidence="15" type="ORF">FSP39_005643</name>
</gene>
<keyword evidence="5 13" id="KW-0732">Signal</keyword>
<keyword evidence="3" id="KW-0433">Leucine-rich repeat</keyword>
<dbReference type="EMBL" id="VSWD01000005">
    <property type="protein sequence ID" value="KAK3101701.1"/>
    <property type="molecule type" value="Genomic_DNA"/>
</dbReference>
<feature type="compositionally biased region" description="Polar residues" evidence="11">
    <location>
        <begin position="1044"/>
        <end position="1054"/>
    </location>
</feature>
<dbReference type="InterPro" id="IPR036179">
    <property type="entry name" value="Ig-like_dom_sf"/>
</dbReference>
<feature type="compositionally biased region" description="Polar residues" evidence="11">
    <location>
        <begin position="1134"/>
        <end position="1149"/>
    </location>
</feature>
<sequence>MAAYICYFTLAFVILESTLLDRSAAVQLCPSSCYCLGNNVDCSKQGLISVPKDLPTWVHDCKELQNNGITALSEEDFRGFTNLSILNHNSIHSLAVEFLAYMPHLQVLELNHNALTDIMPGTFPANNSLQKLILNNNNLESFEQGCLDNLTSLQVLKMNKNKINTISKHLFNKLTKLVTVEITKNRLAEIEGLTFQKLSDLKVLKLRKNTISVIKDGAFWGLDSLKILQLEHNNISKVSQRWLYGLDNLEEIYLGHNHISAIDQEAWEFCQNLLQIDLSNNKLVTLTGNSFINPTHLRKLYLNNNHILNIQDGVFRELAELEELDLSNNEISWTIEDKNGVFRGLQNLEELRLESNKIQSIASNAFDGLPRLRILKLKNNEITSIQNLAFEAMVNLQQLYFNSSAFLCDCHLSWLVQWLLKKSFHNTVVAKCAHPPNIKGRSIFNVDLNLYVCEGDMLKPVITVHPKSQVALRNDNITLRCEAISTEDSPIEIIWKKNNLVLVNPNSENKVSIEKSKDGQQMFNYTSYLHLTDVQDSVAGNYQCVIKNDLGSAYSRKANISVHVYPEFDKTPRDVIVKAGTTARLECSASGLPTPVIGWKKDGGDNFPAARERRMHVMPQDDIFFIVEVKQEDEGIYSCTANNSEGMITANATLTVQRVPSFVRKMQSHKYTHEGNTAVLECMADGSPKPKITWLKNGKPLDKNRRHFLAARNQLLIIVQTVRSDMGLYTCEMTNTLGTISDNTELSIMTSTHRIGGSSEVNHDNSGTDESTTTGIIIIAVVCCVVGTSLVWVIIIYQTRKRHEMYSATPTDETTLPGDIPSTGYLGDKDGTYSQAITVLPQNYQQYQEYQMKESGYESSSGRFRAARAAIFPSDVDEEENRQSAPLTGDQHIGSHSPDNSVSYPNSETDSLKSSESTSSTHTSGQQTLQTFHPVIKDTVQQQRCSNTGQCENCEHCRKVKTDTYRCHSLNRHSTMSPYQNGMMYADMHHGSQPQPPGRRRAASSTACTYHVTPTSLSRPYSSKGAFYPCHSAAVHNTHDSIANSNPPYINNTENGHHRDGYHANSIHSPINVKDNKNLKDNMCFYNGHVVNDRPETSYHGNKVGRRHRSVERLPPVIPPKQHKHSHIHANKCSLPSSGLFNGNSPQHL</sequence>
<evidence type="ECO:0000256" key="10">
    <source>
        <dbReference type="ARBA" id="ARBA00023180"/>
    </source>
</evidence>
<keyword evidence="10" id="KW-0325">Glycoprotein</keyword>
<keyword evidence="2" id="KW-1003">Cell membrane</keyword>
<evidence type="ECO:0000256" key="6">
    <source>
        <dbReference type="ARBA" id="ARBA00022737"/>
    </source>
</evidence>
<dbReference type="InterPro" id="IPR003599">
    <property type="entry name" value="Ig_sub"/>
</dbReference>
<keyword evidence="16" id="KW-1185">Reference proteome</keyword>
<organism evidence="15 16">
    <name type="scientific">Pinctada imbricata</name>
    <name type="common">Atlantic pearl-oyster</name>
    <name type="synonym">Pinctada martensii</name>
    <dbReference type="NCBI Taxonomy" id="66713"/>
    <lineage>
        <taxon>Eukaryota</taxon>
        <taxon>Metazoa</taxon>
        <taxon>Spiralia</taxon>
        <taxon>Lophotrochozoa</taxon>
        <taxon>Mollusca</taxon>
        <taxon>Bivalvia</taxon>
        <taxon>Autobranchia</taxon>
        <taxon>Pteriomorphia</taxon>
        <taxon>Pterioida</taxon>
        <taxon>Pterioidea</taxon>
        <taxon>Pteriidae</taxon>
        <taxon>Pinctada</taxon>
    </lineage>
</organism>
<feature type="chain" id="PRO_5041646536" description="Ig-like domain-containing protein" evidence="13">
    <location>
        <begin position="26"/>
        <end position="1149"/>
    </location>
</feature>
<evidence type="ECO:0000313" key="15">
    <source>
        <dbReference type="EMBL" id="KAK3101701.1"/>
    </source>
</evidence>
<dbReference type="Proteomes" id="UP001186944">
    <property type="component" value="Unassembled WGS sequence"/>
</dbReference>
<name>A0AA89C0U9_PINIB</name>
<keyword evidence="8 12" id="KW-0472">Membrane</keyword>
<dbReference type="InterPro" id="IPR007110">
    <property type="entry name" value="Ig-like_dom"/>
</dbReference>
<keyword evidence="7 12" id="KW-1133">Transmembrane helix</keyword>
<feature type="region of interest" description="Disordered" evidence="11">
    <location>
        <begin position="1044"/>
        <end position="1069"/>
    </location>
</feature>
<dbReference type="PROSITE" id="PS50835">
    <property type="entry name" value="IG_LIKE"/>
    <property type="match status" value="3"/>
</dbReference>
<dbReference type="AlphaFoldDB" id="A0AA89C0U9"/>
<dbReference type="SMART" id="SM00365">
    <property type="entry name" value="LRR_SD22"/>
    <property type="match status" value="6"/>
</dbReference>
<evidence type="ECO:0000256" key="4">
    <source>
        <dbReference type="ARBA" id="ARBA00022692"/>
    </source>
</evidence>
<feature type="region of interest" description="Disordered" evidence="11">
    <location>
        <begin position="872"/>
        <end position="927"/>
    </location>
</feature>
<dbReference type="InterPro" id="IPR001611">
    <property type="entry name" value="Leu-rich_rpt"/>
</dbReference>
<feature type="region of interest" description="Disordered" evidence="11">
    <location>
        <begin position="1118"/>
        <end position="1149"/>
    </location>
</feature>
<evidence type="ECO:0000256" key="9">
    <source>
        <dbReference type="ARBA" id="ARBA00023157"/>
    </source>
</evidence>
<dbReference type="InterPro" id="IPR003591">
    <property type="entry name" value="Leu-rich_rpt_typical-subtyp"/>
</dbReference>
<dbReference type="SMART" id="SM00369">
    <property type="entry name" value="LRR_TYP"/>
    <property type="match status" value="12"/>
</dbReference>
<dbReference type="Gene3D" id="2.60.40.10">
    <property type="entry name" value="Immunoglobulins"/>
    <property type="match status" value="3"/>
</dbReference>
<reference evidence="15" key="1">
    <citation type="submission" date="2019-08" db="EMBL/GenBank/DDBJ databases">
        <title>The improved chromosome-level genome for the pearl oyster Pinctada fucata martensii using PacBio sequencing and Hi-C.</title>
        <authorList>
            <person name="Zheng Z."/>
        </authorList>
    </citation>
    <scope>NUCLEOTIDE SEQUENCE</scope>
    <source>
        <strain evidence="15">ZZ-2019</strain>
        <tissue evidence="15">Adductor muscle</tissue>
    </source>
</reference>
<feature type="transmembrane region" description="Helical" evidence="12">
    <location>
        <begin position="775"/>
        <end position="797"/>
    </location>
</feature>
<feature type="domain" description="Ig-like" evidence="14">
    <location>
        <begin position="460"/>
        <end position="561"/>
    </location>
</feature>
<evidence type="ECO:0000256" key="12">
    <source>
        <dbReference type="SAM" id="Phobius"/>
    </source>
</evidence>
<keyword evidence="4 12" id="KW-0812">Transmembrane</keyword>
<comment type="subcellular location">
    <subcellularLocation>
        <location evidence="1">Cell membrane</location>
    </subcellularLocation>
</comment>
<dbReference type="PROSITE" id="PS51450">
    <property type="entry name" value="LRR"/>
    <property type="match status" value="3"/>
</dbReference>
<evidence type="ECO:0000256" key="11">
    <source>
        <dbReference type="SAM" id="MobiDB-lite"/>
    </source>
</evidence>
<dbReference type="InterPro" id="IPR000372">
    <property type="entry name" value="LRRNT"/>
</dbReference>
<dbReference type="Pfam" id="PF13855">
    <property type="entry name" value="LRR_8"/>
    <property type="match status" value="4"/>
</dbReference>
<evidence type="ECO:0000256" key="8">
    <source>
        <dbReference type="ARBA" id="ARBA00023136"/>
    </source>
</evidence>
<dbReference type="PANTHER" id="PTHR45842">
    <property type="entry name" value="SYNAPTIC ADHESION-LIKE MOLECULE SALM"/>
    <property type="match status" value="1"/>
</dbReference>
<dbReference type="PANTHER" id="PTHR45842:SF21">
    <property type="entry name" value="IG-LIKE DOMAIN-CONTAINING PROTEIN"/>
    <property type="match status" value="1"/>
</dbReference>
<dbReference type="Gene3D" id="3.80.10.10">
    <property type="entry name" value="Ribonuclease Inhibitor"/>
    <property type="match status" value="4"/>
</dbReference>
<dbReference type="FunFam" id="3.80.10.10:FF:001438">
    <property type="entry name" value="Uncharacterized protein"/>
    <property type="match status" value="1"/>
</dbReference>
<dbReference type="FunFam" id="3.80.10.10:FF:000023">
    <property type="entry name" value="Leucine rich repeats and immunoglobulin like domains 3"/>
    <property type="match status" value="1"/>
</dbReference>
<dbReference type="SUPFAM" id="SSF48726">
    <property type="entry name" value="Immunoglobulin"/>
    <property type="match status" value="3"/>
</dbReference>
<dbReference type="InterPro" id="IPR000483">
    <property type="entry name" value="Cys-rich_flank_reg_C"/>
</dbReference>
<feature type="compositionally biased region" description="Low complexity" evidence="11">
    <location>
        <begin position="907"/>
        <end position="927"/>
    </location>
</feature>
<dbReference type="InterPro" id="IPR013783">
    <property type="entry name" value="Ig-like_fold"/>
</dbReference>
<dbReference type="Pfam" id="PF07679">
    <property type="entry name" value="I-set"/>
    <property type="match status" value="2"/>
</dbReference>
<comment type="caution">
    <text evidence="15">The sequence shown here is derived from an EMBL/GenBank/DDBJ whole genome shotgun (WGS) entry which is preliminary data.</text>
</comment>
<feature type="compositionally biased region" description="Polar residues" evidence="11">
    <location>
        <begin position="897"/>
        <end position="906"/>
    </location>
</feature>
<accession>A0AA89C0U9</accession>